<dbReference type="SUPFAM" id="SSF103190">
    <property type="entry name" value="Sensory domain-like"/>
    <property type="match status" value="1"/>
</dbReference>
<dbReference type="KEGG" id="bsto:C0V70_03610"/>
<dbReference type="RefSeq" id="WP_102242504.1">
    <property type="nucleotide sequence ID" value="NZ_CP025704.1"/>
</dbReference>
<proteinExistence type="predicted"/>
<name>A0A2K9NNV9_BACTC</name>
<dbReference type="OrthoDB" id="195732at2"/>
<protein>
    <submittedName>
        <fullName evidence="1">Uncharacterized protein</fullName>
    </submittedName>
</protein>
<gene>
    <name evidence="1" type="ORF">C0V70_03610</name>
</gene>
<keyword evidence="2" id="KW-1185">Reference proteome</keyword>
<reference evidence="1 2" key="1">
    <citation type="submission" date="2018-01" db="EMBL/GenBank/DDBJ databases">
        <title>Complete genome sequence of Bacteriovorax stolpii DSM12778.</title>
        <authorList>
            <person name="Tang B."/>
            <person name="Chang J."/>
        </authorList>
    </citation>
    <scope>NUCLEOTIDE SEQUENCE [LARGE SCALE GENOMIC DNA]</scope>
    <source>
        <strain evidence="1 2">DSM 12778</strain>
    </source>
</reference>
<dbReference type="EMBL" id="CP025704">
    <property type="protein sequence ID" value="AUN97209.1"/>
    <property type="molecule type" value="Genomic_DNA"/>
</dbReference>
<sequence>MKFFLSLMLSTLLTSGAFAEALTPEQTTALNKQVEEMKKVASDPKVVDAVKAVNAAALADYKDMTQDKWKDLPVLDPKVRYFSKNPAGEFLKTKKNDMVTEIFVNAADGTKVAFLSKTSNWSHKGKPKHDDPMAGKTWQGSIEMDESTGLKSIQVAVPVMDGGKAIGSMTIGYSITKLK</sequence>
<organism evidence="1 2">
    <name type="scientific">Bacteriovorax stolpii</name>
    <name type="common">Bdellovibrio stolpii</name>
    <dbReference type="NCBI Taxonomy" id="960"/>
    <lineage>
        <taxon>Bacteria</taxon>
        <taxon>Pseudomonadati</taxon>
        <taxon>Bdellovibrionota</taxon>
        <taxon>Bacteriovoracia</taxon>
        <taxon>Bacteriovoracales</taxon>
        <taxon>Bacteriovoracaceae</taxon>
        <taxon>Bacteriovorax</taxon>
    </lineage>
</organism>
<dbReference type="Proteomes" id="UP000235584">
    <property type="component" value="Chromosome"/>
</dbReference>
<dbReference type="AlphaFoldDB" id="A0A2K9NNV9"/>
<evidence type="ECO:0000313" key="2">
    <source>
        <dbReference type="Proteomes" id="UP000235584"/>
    </source>
</evidence>
<accession>A0A2K9NNV9</accession>
<evidence type="ECO:0000313" key="1">
    <source>
        <dbReference type="EMBL" id="AUN97209.1"/>
    </source>
</evidence>
<dbReference type="InterPro" id="IPR029151">
    <property type="entry name" value="Sensor-like_sf"/>
</dbReference>